<evidence type="ECO:0000313" key="8">
    <source>
        <dbReference type="EMBL" id="CAG9829056.1"/>
    </source>
</evidence>
<dbReference type="EMBL" id="OU898277">
    <property type="protein sequence ID" value="CAG9829056.1"/>
    <property type="molecule type" value="Genomic_DNA"/>
</dbReference>
<keyword evidence="5 6" id="KW-0472">Membrane</keyword>
<evidence type="ECO:0000256" key="4">
    <source>
        <dbReference type="ARBA" id="ARBA00022989"/>
    </source>
</evidence>
<sequence>MFFMGAIMTSQIIITDRHDGVWDRSIVAGVTSLEITITHLVLQASICIIQTAELLIVVYLIYQQEYLGSLWLMYLMVYLQGICGMAYGFWVSVISTDHSMANTVLTGIFLPMMMLSGLMWPTEGMPPALRIFSRCLPFTMAIESLRNVSKRGWSLDNFQVYSGMGVGFMWTVFFGVLSVYLIKKKR</sequence>
<dbReference type="InterPro" id="IPR051449">
    <property type="entry name" value="ABC-2_transporter_component"/>
</dbReference>
<comment type="subcellular location">
    <subcellularLocation>
        <location evidence="1">Cell membrane</location>
        <topology evidence="1">Multi-pass membrane protein</topology>
    </subcellularLocation>
</comment>
<evidence type="ECO:0000256" key="5">
    <source>
        <dbReference type="ARBA" id="ARBA00023136"/>
    </source>
</evidence>
<keyword evidence="2" id="KW-1003">Cell membrane</keyword>
<dbReference type="Pfam" id="PF01061">
    <property type="entry name" value="ABC2_membrane"/>
    <property type="match status" value="1"/>
</dbReference>
<dbReference type="AlphaFoldDB" id="A0A9N9X6B1"/>
<dbReference type="Proteomes" id="UP001153709">
    <property type="component" value="Chromosome 2"/>
</dbReference>
<organism evidence="8 9">
    <name type="scientific">Diabrotica balteata</name>
    <name type="common">Banded cucumber beetle</name>
    <dbReference type="NCBI Taxonomy" id="107213"/>
    <lineage>
        <taxon>Eukaryota</taxon>
        <taxon>Metazoa</taxon>
        <taxon>Ecdysozoa</taxon>
        <taxon>Arthropoda</taxon>
        <taxon>Hexapoda</taxon>
        <taxon>Insecta</taxon>
        <taxon>Pterygota</taxon>
        <taxon>Neoptera</taxon>
        <taxon>Endopterygota</taxon>
        <taxon>Coleoptera</taxon>
        <taxon>Polyphaga</taxon>
        <taxon>Cucujiformia</taxon>
        <taxon>Chrysomeloidea</taxon>
        <taxon>Chrysomelidae</taxon>
        <taxon>Galerucinae</taxon>
        <taxon>Diabroticina</taxon>
        <taxon>Diabroticites</taxon>
        <taxon>Diabrotica</taxon>
    </lineage>
</organism>
<feature type="transmembrane region" description="Helical" evidence="6">
    <location>
        <begin position="68"/>
        <end position="90"/>
    </location>
</feature>
<feature type="transmembrane region" description="Helical" evidence="6">
    <location>
        <begin position="102"/>
        <end position="120"/>
    </location>
</feature>
<gene>
    <name evidence="8" type="ORF">DIABBA_LOCUS2912</name>
</gene>
<evidence type="ECO:0000256" key="6">
    <source>
        <dbReference type="SAM" id="Phobius"/>
    </source>
</evidence>
<dbReference type="PANTHER" id="PTHR30294:SF38">
    <property type="entry name" value="TRANSPORT PERMEASE PROTEIN"/>
    <property type="match status" value="1"/>
</dbReference>
<protein>
    <recommendedName>
        <fullName evidence="7">ABC-2 type transporter transmembrane domain-containing protein</fullName>
    </recommendedName>
</protein>
<evidence type="ECO:0000313" key="9">
    <source>
        <dbReference type="Proteomes" id="UP001153709"/>
    </source>
</evidence>
<evidence type="ECO:0000256" key="3">
    <source>
        <dbReference type="ARBA" id="ARBA00022692"/>
    </source>
</evidence>
<keyword evidence="3 6" id="KW-0812">Transmembrane</keyword>
<proteinExistence type="predicted"/>
<dbReference type="PANTHER" id="PTHR30294">
    <property type="entry name" value="MEMBRANE COMPONENT OF ABC TRANSPORTER YHHJ-RELATED"/>
    <property type="match status" value="1"/>
</dbReference>
<dbReference type="OrthoDB" id="10255969at2759"/>
<feature type="transmembrane region" description="Helical" evidence="6">
    <location>
        <begin position="40"/>
        <end position="62"/>
    </location>
</feature>
<dbReference type="InterPro" id="IPR013525">
    <property type="entry name" value="ABC2_TM"/>
</dbReference>
<feature type="domain" description="ABC-2 type transporter transmembrane" evidence="7">
    <location>
        <begin position="2"/>
        <end position="147"/>
    </location>
</feature>
<feature type="transmembrane region" description="Helical" evidence="6">
    <location>
        <begin position="160"/>
        <end position="182"/>
    </location>
</feature>
<accession>A0A9N9X6B1</accession>
<name>A0A9N9X6B1_DIABA</name>
<dbReference type="GO" id="GO:0005886">
    <property type="term" value="C:plasma membrane"/>
    <property type="evidence" value="ECO:0007669"/>
    <property type="project" value="UniProtKB-SubCell"/>
</dbReference>
<reference evidence="8" key="1">
    <citation type="submission" date="2022-01" db="EMBL/GenBank/DDBJ databases">
        <authorList>
            <person name="King R."/>
        </authorList>
    </citation>
    <scope>NUCLEOTIDE SEQUENCE</scope>
</reference>
<evidence type="ECO:0000259" key="7">
    <source>
        <dbReference type="Pfam" id="PF01061"/>
    </source>
</evidence>
<keyword evidence="4 6" id="KW-1133">Transmembrane helix</keyword>
<keyword evidence="9" id="KW-1185">Reference proteome</keyword>
<evidence type="ECO:0000256" key="2">
    <source>
        <dbReference type="ARBA" id="ARBA00022475"/>
    </source>
</evidence>
<dbReference type="GO" id="GO:0140359">
    <property type="term" value="F:ABC-type transporter activity"/>
    <property type="evidence" value="ECO:0007669"/>
    <property type="project" value="InterPro"/>
</dbReference>
<evidence type="ECO:0000256" key="1">
    <source>
        <dbReference type="ARBA" id="ARBA00004651"/>
    </source>
</evidence>